<feature type="domain" description="GED" evidence="5">
    <location>
        <begin position="640"/>
        <end position="733"/>
    </location>
</feature>
<dbReference type="PRINTS" id="PR00195">
    <property type="entry name" value="DYNAMIN"/>
</dbReference>
<keyword evidence="7" id="KW-0378">Hydrolase</keyword>
<evidence type="ECO:0000313" key="7">
    <source>
        <dbReference type="EMBL" id="TRM70037.1"/>
    </source>
</evidence>
<dbReference type="Proteomes" id="UP000320762">
    <property type="component" value="Unassembled WGS sequence"/>
</dbReference>
<evidence type="ECO:0000256" key="3">
    <source>
        <dbReference type="SAM" id="Coils"/>
    </source>
</evidence>
<evidence type="ECO:0000259" key="6">
    <source>
        <dbReference type="PROSITE" id="PS51718"/>
    </source>
</evidence>
<keyword evidence="1" id="KW-0547">Nucleotide-binding</keyword>
<dbReference type="InterPro" id="IPR001401">
    <property type="entry name" value="Dynamin_GTPase"/>
</dbReference>
<dbReference type="SMART" id="SM00053">
    <property type="entry name" value="DYNc"/>
    <property type="match status" value="1"/>
</dbReference>
<dbReference type="GO" id="GO:0003924">
    <property type="term" value="F:GTPase activity"/>
    <property type="evidence" value="ECO:0007669"/>
    <property type="project" value="InterPro"/>
</dbReference>
<dbReference type="AlphaFoldDB" id="A0A550CZ30"/>
<dbReference type="CDD" id="cd08771">
    <property type="entry name" value="DLP_1"/>
    <property type="match status" value="1"/>
</dbReference>
<dbReference type="Gene3D" id="1.20.120.1240">
    <property type="entry name" value="Dynamin, middle domain"/>
    <property type="match status" value="1"/>
</dbReference>
<feature type="region of interest" description="Disordered" evidence="4">
    <location>
        <begin position="440"/>
        <end position="459"/>
    </location>
</feature>
<dbReference type="EMBL" id="VDMD01000001">
    <property type="protein sequence ID" value="TRM70037.1"/>
    <property type="molecule type" value="Genomic_DNA"/>
</dbReference>
<dbReference type="GO" id="GO:0005874">
    <property type="term" value="C:microtubule"/>
    <property type="evidence" value="ECO:0007669"/>
    <property type="project" value="TreeGrafter"/>
</dbReference>
<protein>
    <submittedName>
        <fullName evidence="7">P-loop containing nucleoside triphosphate hydrolase protein</fullName>
    </submittedName>
</protein>
<keyword evidence="8" id="KW-1185">Reference proteome</keyword>
<feature type="domain" description="Dynamin-type G" evidence="6">
    <location>
        <begin position="36"/>
        <end position="345"/>
    </location>
</feature>
<organism evidence="7 8">
    <name type="scientific">Schizophyllum amplum</name>
    <dbReference type="NCBI Taxonomy" id="97359"/>
    <lineage>
        <taxon>Eukaryota</taxon>
        <taxon>Fungi</taxon>
        <taxon>Dikarya</taxon>
        <taxon>Basidiomycota</taxon>
        <taxon>Agaricomycotina</taxon>
        <taxon>Agaricomycetes</taxon>
        <taxon>Agaricomycetidae</taxon>
        <taxon>Agaricales</taxon>
        <taxon>Schizophyllaceae</taxon>
        <taxon>Schizophyllum</taxon>
    </lineage>
</organism>
<dbReference type="InterPro" id="IPR003130">
    <property type="entry name" value="GED"/>
</dbReference>
<evidence type="ECO:0000259" key="5">
    <source>
        <dbReference type="PROSITE" id="PS51388"/>
    </source>
</evidence>
<dbReference type="Gene3D" id="3.40.50.300">
    <property type="entry name" value="P-loop containing nucleotide triphosphate hydrolases"/>
    <property type="match status" value="1"/>
</dbReference>
<dbReference type="PROSITE" id="PS51718">
    <property type="entry name" value="G_DYNAMIN_2"/>
    <property type="match status" value="1"/>
</dbReference>
<evidence type="ECO:0000256" key="2">
    <source>
        <dbReference type="ARBA" id="ARBA00023134"/>
    </source>
</evidence>
<name>A0A550CZ30_9AGAR</name>
<dbReference type="InterPro" id="IPR027417">
    <property type="entry name" value="P-loop_NTPase"/>
</dbReference>
<feature type="coiled-coil region" evidence="3">
    <location>
        <begin position="697"/>
        <end position="731"/>
    </location>
</feature>
<reference evidence="7 8" key="1">
    <citation type="journal article" date="2019" name="New Phytol.">
        <title>Comparative genomics reveals unique wood-decay strategies and fruiting body development in the Schizophyllaceae.</title>
        <authorList>
            <person name="Almasi E."/>
            <person name="Sahu N."/>
            <person name="Krizsan K."/>
            <person name="Balint B."/>
            <person name="Kovacs G.M."/>
            <person name="Kiss B."/>
            <person name="Cseklye J."/>
            <person name="Drula E."/>
            <person name="Henrissat B."/>
            <person name="Nagy I."/>
            <person name="Chovatia M."/>
            <person name="Adam C."/>
            <person name="LaButti K."/>
            <person name="Lipzen A."/>
            <person name="Riley R."/>
            <person name="Grigoriev I.V."/>
            <person name="Nagy L.G."/>
        </authorList>
    </citation>
    <scope>NUCLEOTIDE SEQUENCE [LARGE SCALE GENOMIC DNA]</scope>
    <source>
        <strain evidence="7 8">NL-1724</strain>
    </source>
</reference>
<dbReference type="InterPro" id="IPR022812">
    <property type="entry name" value="Dynamin"/>
</dbReference>
<dbReference type="Pfam" id="PF01031">
    <property type="entry name" value="Dynamin_M"/>
    <property type="match status" value="2"/>
</dbReference>
<dbReference type="InterPro" id="IPR045063">
    <property type="entry name" value="Dynamin_N"/>
</dbReference>
<proteinExistence type="predicted"/>
<dbReference type="PANTHER" id="PTHR11566">
    <property type="entry name" value="DYNAMIN"/>
    <property type="match status" value="1"/>
</dbReference>
<accession>A0A550CZ30</accession>
<dbReference type="GO" id="GO:0005525">
    <property type="term" value="F:GTP binding"/>
    <property type="evidence" value="ECO:0007669"/>
    <property type="project" value="InterPro"/>
</dbReference>
<evidence type="ECO:0000256" key="1">
    <source>
        <dbReference type="ARBA" id="ARBA00022741"/>
    </source>
</evidence>
<dbReference type="GO" id="GO:0016020">
    <property type="term" value="C:membrane"/>
    <property type="evidence" value="ECO:0007669"/>
    <property type="project" value="TreeGrafter"/>
</dbReference>
<comment type="caution">
    <text evidence="7">The sequence shown here is derived from an EMBL/GenBank/DDBJ whole genome shotgun (WGS) entry which is preliminary data.</text>
</comment>
<dbReference type="InterPro" id="IPR020850">
    <property type="entry name" value="GED_dom"/>
</dbReference>
<dbReference type="Pfam" id="PF00350">
    <property type="entry name" value="Dynamin_N"/>
    <property type="match status" value="1"/>
</dbReference>
<keyword evidence="2" id="KW-0342">GTP-binding</keyword>
<dbReference type="SUPFAM" id="SSF52540">
    <property type="entry name" value="P-loop containing nucleoside triphosphate hydrolases"/>
    <property type="match status" value="1"/>
</dbReference>
<keyword evidence="3" id="KW-0175">Coiled coil</keyword>
<sequence length="733" mass="81652">MFNSTEQDGVGLSDPSLAPGRRAMLDLVNNLHSTGATDLPQIAVIGSQSAGKSSLIESISGITLPRAAGTCTRCPTECRLSRSEGRWQCVVTLRFTVDKSGQALGQARNVTFGDIIYDKTQVEDRIRRAQKAILNPTSKPSHFLKADFDDETNPEGQLTFSSNCVELKISGPDVADLSFCDLPGLIASVGRSGNSGDISLVENLIKSYIKKPSCVILLTVACETDFENQGAHRLAKDFDPQGRRTVGVLTKPDRIPPGEEFQWISFIRNEKEPLEHNWFSVKQPSSSELKQGITWTTARENENNFFSSTAPWSDLDPMYQKYLRTSNLIRRLSDILSDLISKRLPEIHEEIEATLRRTHQALDELPPAPSADPFSDISRLVNAFVQDAHENVKGVPDENGLLQTIRPEQERFRKLIRATAPDFRPYARRSEGKRKYSQAFFEAEDGQDRPDIDPAAVPASEEPSSNVIYVDELPGIVPWEAEEELIQKFTRHWGEPAHRLCDLVYNIISHKISALVSHHFSNFGQGRLEHRVQFLVQGLLKKCLDKARLQITWFVEAEQDPSTLNTHYLSDYRAKEAGEHGDIMERIRNYVPVATASAPGEEAQISGISKILEGFAELGMFGIKPEDFPKLLPADQMTPALEIMADVSAYFHVAYKRFVDNVAKAIDKELVRGIDKEIYSTLMAGLRVSGPEGQRVCSEYAQESSQAAAKREELQNKLNRLTGASEELISLGG</sequence>
<dbReference type="GO" id="GO:0008017">
    <property type="term" value="F:microtubule binding"/>
    <property type="evidence" value="ECO:0007669"/>
    <property type="project" value="TreeGrafter"/>
</dbReference>
<dbReference type="Pfam" id="PF02212">
    <property type="entry name" value="GED"/>
    <property type="match status" value="1"/>
</dbReference>
<evidence type="ECO:0000313" key="8">
    <source>
        <dbReference type="Proteomes" id="UP000320762"/>
    </source>
</evidence>
<gene>
    <name evidence="7" type="ORF">BD626DRAFT_544561</name>
</gene>
<dbReference type="InterPro" id="IPR000375">
    <property type="entry name" value="Dynamin_stalk"/>
</dbReference>
<dbReference type="OrthoDB" id="5061070at2759"/>
<dbReference type="PROSITE" id="PS51388">
    <property type="entry name" value="GED"/>
    <property type="match status" value="1"/>
</dbReference>
<dbReference type="InterPro" id="IPR030381">
    <property type="entry name" value="G_DYNAMIN_dom"/>
</dbReference>
<evidence type="ECO:0000256" key="4">
    <source>
        <dbReference type="SAM" id="MobiDB-lite"/>
    </source>
</evidence>
<dbReference type="GO" id="GO:0005737">
    <property type="term" value="C:cytoplasm"/>
    <property type="evidence" value="ECO:0007669"/>
    <property type="project" value="TreeGrafter"/>
</dbReference>
<dbReference type="STRING" id="97359.A0A550CZ30"/>